<gene>
    <name evidence="3" type="primary">LOC116293150</name>
</gene>
<dbReference type="Proteomes" id="UP000515163">
    <property type="component" value="Unplaced"/>
</dbReference>
<dbReference type="Pfam" id="PF21039">
    <property type="entry name" value="CEP104_ZnF"/>
    <property type="match status" value="1"/>
</dbReference>
<keyword evidence="2" id="KW-1185">Reference proteome</keyword>
<dbReference type="PANTHER" id="PTHR13371">
    <property type="entry name" value="GLYCINE-, GLUTAMATE-, THIENYLCYCLOHEXYLPIPERIDINE-BINDING PROTEIN"/>
    <property type="match status" value="1"/>
</dbReference>
<evidence type="ECO:0000313" key="2">
    <source>
        <dbReference type="Proteomes" id="UP000515163"/>
    </source>
</evidence>
<accession>A0A6P8HUS0</accession>
<name>A0A6P8HUS0_ACTTE</name>
<dbReference type="OrthoDB" id="66599at2759"/>
<dbReference type="KEGG" id="aten:116293150"/>
<dbReference type="InterPro" id="IPR052607">
    <property type="entry name" value="CEP104-like"/>
</dbReference>
<evidence type="ECO:0000313" key="3">
    <source>
        <dbReference type="RefSeq" id="XP_031556405.1"/>
    </source>
</evidence>
<dbReference type="RefSeq" id="XP_031556405.1">
    <property type="nucleotide sequence ID" value="XM_031700545.1"/>
</dbReference>
<dbReference type="InParanoid" id="A0A6P8HUS0"/>
<dbReference type="InterPro" id="IPR048738">
    <property type="entry name" value="CEP104_Znf"/>
</dbReference>
<feature type="domain" description="Centrosomal protein CEP104 Zn finger" evidence="1">
    <location>
        <begin position="9"/>
        <end position="78"/>
    </location>
</feature>
<sequence>MATPSTTPAVVEVSGFNEHLVTECDAKDKFSQCPRCKDVVLTVDLEEHITDNTCAAPKGGKDASVCPLCRTVVGPEEEVKTLLVCLV</sequence>
<dbReference type="PANTHER" id="PTHR13371:SF0">
    <property type="entry name" value="CENTROSOMAL PROTEIN OF 104 KDA"/>
    <property type="match status" value="1"/>
</dbReference>
<evidence type="ECO:0000259" key="1">
    <source>
        <dbReference type="Pfam" id="PF21039"/>
    </source>
</evidence>
<proteinExistence type="predicted"/>
<dbReference type="AlphaFoldDB" id="A0A6P8HUS0"/>
<organism evidence="2 3">
    <name type="scientific">Actinia tenebrosa</name>
    <name type="common">Australian red waratah sea anemone</name>
    <dbReference type="NCBI Taxonomy" id="6105"/>
    <lineage>
        <taxon>Eukaryota</taxon>
        <taxon>Metazoa</taxon>
        <taxon>Cnidaria</taxon>
        <taxon>Anthozoa</taxon>
        <taxon>Hexacorallia</taxon>
        <taxon>Actiniaria</taxon>
        <taxon>Actiniidae</taxon>
        <taxon>Actinia</taxon>
    </lineage>
</organism>
<reference evidence="3" key="1">
    <citation type="submission" date="2025-08" db="UniProtKB">
        <authorList>
            <consortium name="RefSeq"/>
        </authorList>
    </citation>
    <scope>IDENTIFICATION</scope>
    <source>
        <tissue evidence="3">Tentacle</tissue>
    </source>
</reference>
<dbReference type="GO" id="GO:0005929">
    <property type="term" value="C:cilium"/>
    <property type="evidence" value="ECO:0007669"/>
    <property type="project" value="TreeGrafter"/>
</dbReference>
<protein>
    <submittedName>
        <fullName evidence="3">Centrosomal protein of 104 kDa-like</fullName>
    </submittedName>
</protein>
<dbReference type="GeneID" id="116293150"/>